<gene>
    <name evidence="1" type="ORF">H8S11_04340</name>
</gene>
<organism evidence="1 2">
    <name type="scientific">Flintibacter hominis</name>
    <dbReference type="NCBI Taxonomy" id="2763048"/>
    <lineage>
        <taxon>Bacteria</taxon>
        <taxon>Bacillati</taxon>
        <taxon>Bacillota</taxon>
        <taxon>Clostridia</taxon>
        <taxon>Eubacteriales</taxon>
        <taxon>Flintibacter</taxon>
    </lineage>
</organism>
<dbReference type="RefSeq" id="WP_147572737.1">
    <property type="nucleotide sequence ID" value="NZ_JACOPO010000002.1"/>
</dbReference>
<dbReference type="InterPro" id="IPR025234">
    <property type="entry name" value="YjzH-like"/>
</dbReference>
<evidence type="ECO:0000313" key="1">
    <source>
        <dbReference type="EMBL" id="MBC5722045.1"/>
    </source>
</evidence>
<keyword evidence="2" id="KW-1185">Reference proteome</keyword>
<name>A0A8J6M2L7_9FIRM</name>
<dbReference type="Proteomes" id="UP000628736">
    <property type="component" value="Unassembled WGS sequence"/>
</dbReference>
<accession>A0A8J6M2L7</accession>
<dbReference type="AlphaFoldDB" id="A0A8J6M2L7"/>
<dbReference type="Pfam" id="PF13783">
    <property type="entry name" value="DUF4177"/>
    <property type="match status" value="1"/>
</dbReference>
<proteinExistence type="predicted"/>
<evidence type="ECO:0000313" key="2">
    <source>
        <dbReference type="Proteomes" id="UP000628736"/>
    </source>
</evidence>
<reference evidence="1" key="1">
    <citation type="submission" date="2020-08" db="EMBL/GenBank/DDBJ databases">
        <title>Genome public.</title>
        <authorList>
            <person name="Liu C."/>
            <person name="Sun Q."/>
        </authorList>
    </citation>
    <scope>NUCLEOTIDE SEQUENCE</scope>
    <source>
        <strain evidence="1">NSJ-23</strain>
    </source>
</reference>
<dbReference type="EMBL" id="JACOPO010000002">
    <property type="protein sequence ID" value="MBC5722045.1"/>
    <property type="molecule type" value="Genomic_DNA"/>
</dbReference>
<protein>
    <submittedName>
        <fullName evidence="1">DUF4177 domain-containing protein</fullName>
    </submittedName>
</protein>
<sequence length="73" mass="8218">MAHYEYEFEVLALSAGGYSLFGGVGIRTEGHQEVIRSRAAAGWRYVGYLPSVQRASGHIETIELVFEREIEQE</sequence>
<comment type="caution">
    <text evidence="1">The sequence shown here is derived from an EMBL/GenBank/DDBJ whole genome shotgun (WGS) entry which is preliminary data.</text>
</comment>